<gene>
    <name evidence="3" type="ORF">Agub_g14917</name>
</gene>
<evidence type="ECO:0000256" key="1">
    <source>
        <dbReference type="PROSITE-ProRule" id="PRU00259"/>
    </source>
</evidence>
<evidence type="ECO:0000313" key="3">
    <source>
        <dbReference type="EMBL" id="GFR52359.1"/>
    </source>
</evidence>
<comment type="caution">
    <text evidence="3">The sequence shown here is derived from an EMBL/GenBank/DDBJ whole genome shotgun (WGS) entry which is preliminary data.</text>
</comment>
<protein>
    <submittedName>
        <fullName evidence="3">Uncharacterized protein</fullName>
    </submittedName>
</protein>
<evidence type="ECO:0000313" key="4">
    <source>
        <dbReference type="Proteomes" id="UP001054857"/>
    </source>
</evidence>
<feature type="region of interest" description="Disordered" evidence="2">
    <location>
        <begin position="361"/>
        <end position="385"/>
    </location>
</feature>
<dbReference type="AlphaFoldDB" id="A0AAD3E4A0"/>
<evidence type="ECO:0000256" key="2">
    <source>
        <dbReference type="SAM" id="MobiDB-lite"/>
    </source>
</evidence>
<dbReference type="InterPro" id="IPR000225">
    <property type="entry name" value="Armadillo"/>
</dbReference>
<proteinExistence type="predicted"/>
<dbReference type="Proteomes" id="UP001054857">
    <property type="component" value="Unassembled WGS sequence"/>
</dbReference>
<organism evidence="3 4">
    <name type="scientific">Astrephomene gubernaculifera</name>
    <dbReference type="NCBI Taxonomy" id="47775"/>
    <lineage>
        <taxon>Eukaryota</taxon>
        <taxon>Viridiplantae</taxon>
        <taxon>Chlorophyta</taxon>
        <taxon>core chlorophytes</taxon>
        <taxon>Chlorophyceae</taxon>
        <taxon>CS clade</taxon>
        <taxon>Chlamydomonadales</taxon>
        <taxon>Astrephomenaceae</taxon>
        <taxon>Astrephomene</taxon>
    </lineage>
</organism>
<accession>A0AAD3E4A0</accession>
<feature type="compositionally biased region" description="Low complexity" evidence="2">
    <location>
        <begin position="375"/>
        <end position="385"/>
    </location>
</feature>
<name>A0AAD3E4A0_9CHLO</name>
<sequence length="488" mass="49280">MVKNLHVVILAGGYSPEIARGAVSGPHHPPGSALAAAASSAGGVAVPALLPLDGVPALVRLLRAIQSARRVQLEAVWVVHNQSDAAAIKGAGGLFSASPASDVGLPALNFLSNAALGPSSWAGEVADLRTALAAIRGAAAGGKGAGAGAAAGGPCVVALSAQIAFMPNYNMQRLFEHAYLRGRDVLGSSLLNGVDLAVLGEEGYTRVVPGDDSALPRIAELQPRASGSEAMMVAESFMCLRPETVIAVAAGAGGAAASLPDLAGALIGAGGYVAALDLMFGRYNLRSARAVEYVDKFFSFCATAARNPSLVGLKPDAVLQPYHNNGNGSANHQLPEVPAAGSFIGRSTAANFRFDELQEGGLASSPSARTGRIGPATATSPTSPASLEAALRGSDYEAFVRCSSAFNDLFFGSSSEGGAAGEGGRQPEVLPPAAIMGAAGVMNLSGRGFGTVAGGGTWSSGGGGLKQYLLPPTFYMTAYRRQGADMMW</sequence>
<dbReference type="EMBL" id="BMAR01000062">
    <property type="protein sequence ID" value="GFR52359.1"/>
    <property type="molecule type" value="Genomic_DNA"/>
</dbReference>
<reference evidence="3 4" key="1">
    <citation type="journal article" date="2021" name="Sci. Rep.">
        <title>Genome sequencing of the multicellular alga Astrephomene provides insights into convergent evolution of germ-soma differentiation.</title>
        <authorList>
            <person name="Yamashita S."/>
            <person name="Yamamoto K."/>
            <person name="Matsuzaki R."/>
            <person name="Suzuki S."/>
            <person name="Yamaguchi H."/>
            <person name="Hirooka S."/>
            <person name="Minakuchi Y."/>
            <person name="Miyagishima S."/>
            <person name="Kawachi M."/>
            <person name="Toyoda A."/>
            <person name="Nozaki H."/>
        </authorList>
    </citation>
    <scope>NUCLEOTIDE SEQUENCE [LARGE SCALE GENOMIC DNA]</scope>
    <source>
        <strain evidence="3 4">NIES-4017</strain>
    </source>
</reference>
<feature type="repeat" description="ARM" evidence="1">
    <location>
        <begin position="53"/>
        <end position="83"/>
    </location>
</feature>
<dbReference type="PROSITE" id="PS50176">
    <property type="entry name" value="ARM_REPEAT"/>
    <property type="match status" value="1"/>
</dbReference>
<keyword evidence="4" id="KW-1185">Reference proteome</keyword>